<keyword evidence="7" id="KW-1185">Reference proteome</keyword>
<dbReference type="KEGG" id="hhy:Halhy_3442"/>
<gene>
    <name evidence="6" type="ordered locus">Halhy_3442</name>
</gene>
<dbReference type="PANTHER" id="PTHR11361">
    <property type="entry name" value="DNA MISMATCH REPAIR PROTEIN MUTS FAMILY MEMBER"/>
    <property type="match status" value="1"/>
</dbReference>
<dbReference type="Pfam" id="PF00488">
    <property type="entry name" value="MutS_V"/>
    <property type="match status" value="1"/>
</dbReference>
<dbReference type="GO" id="GO:0006298">
    <property type="term" value="P:mismatch repair"/>
    <property type="evidence" value="ECO:0007669"/>
    <property type="project" value="InterPro"/>
</dbReference>
<keyword evidence="3" id="KW-0238">DNA-binding</keyword>
<feature type="domain" description="DNA mismatch repair proteins mutS family" evidence="5">
    <location>
        <begin position="414"/>
        <end position="592"/>
    </location>
</feature>
<keyword evidence="4" id="KW-1133">Transmembrane helix</keyword>
<evidence type="ECO:0000313" key="6">
    <source>
        <dbReference type="EMBL" id="AEE51298.1"/>
    </source>
</evidence>
<dbReference type="HOGENOM" id="CLU_030717_0_0_10"/>
<organism evidence="6 7">
    <name type="scientific">Haliscomenobacter hydrossis (strain ATCC 27775 / DSM 1100 / LMG 10767 / O)</name>
    <dbReference type="NCBI Taxonomy" id="760192"/>
    <lineage>
        <taxon>Bacteria</taxon>
        <taxon>Pseudomonadati</taxon>
        <taxon>Bacteroidota</taxon>
        <taxon>Saprospiria</taxon>
        <taxon>Saprospirales</taxon>
        <taxon>Haliscomenobacteraceae</taxon>
        <taxon>Haliscomenobacter</taxon>
    </lineage>
</organism>
<keyword evidence="4" id="KW-0472">Membrane</keyword>
<dbReference type="OrthoDB" id="9802448at2"/>
<dbReference type="GO" id="GO:0140664">
    <property type="term" value="F:ATP-dependent DNA damage sensor activity"/>
    <property type="evidence" value="ECO:0007669"/>
    <property type="project" value="InterPro"/>
</dbReference>
<dbReference type="EMBL" id="CP002691">
    <property type="protein sequence ID" value="AEE51298.1"/>
    <property type="molecule type" value="Genomic_DNA"/>
</dbReference>
<dbReference type="InterPro" id="IPR027417">
    <property type="entry name" value="P-loop_NTPase"/>
</dbReference>
<evidence type="ECO:0000259" key="5">
    <source>
        <dbReference type="SMART" id="SM00534"/>
    </source>
</evidence>
<dbReference type="InterPro" id="IPR045076">
    <property type="entry name" value="MutS"/>
</dbReference>
<feature type="transmembrane region" description="Helical" evidence="4">
    <location>
        <begin position="21"/>
        <end position="41"/>
    </location>
</feature>
<keyword evidence="1" id="KW-0547">Nucleotide-binding</keyword>
<name>F4KVI5_HALH1</name>
<dbReference type="Gene3D" id="3.40.50.300">
    <property type="entry name" value="P-loop containing nucleotide triphosphate hydrolases"/>
    <property type="match status" value="1"/>
</dbReference>
<dbReference type="Proteomes" id="UP000008461">
    <property type="component" value="Chromosome"/>
</dbReference>
<evidence type="ECO:0000313" key="7">
    <source>
        <dbReference type="Proteomes" id="UP000008461"/>
    </source>
</evidence>
<dbReference type="PANTHER" id="PTHR11361:SF99">
    <property type="entry name" value="DNA MISMATCH REPAIR PROTEIN"/>
    <property type="match status" value="1"/>
</dbReference>
<evidence type="ECO:0000256" key="4">
    <source>
        <dbReference type="SAM" id="Phobius"/>
    </source>
</evidence>
<dbReference type="GO" id="GO:0005524">
    <property type="term" value="F:ATP binding"/>
    <property type="evidence" value="ECO:0007669"/>
    <property type="project" value="UniProtKB-KW"/>
</dbReference>
<evidence type="ECO:0000256" key="3">
    <source>
        <dbReference type="ARBA" id="ARBA00023125"/>
    </source>
</evidence>
<sequence length="597" mass="68674">MNYQERDKHFRLLADQLKKRYNLLAFGRLLFFIFSLALGIFLAQQHWSFALSWGILFLVLFLWMVLRHRKVQEAEQHYRLLAEVNRQEHAALDYRFAEFADGAEFADPLHPYASDLDLFGPYSLFQFCNRTVTVAGKRQLAEWMKKASLPETVRVRQLAVAELGQQLDWRQHFRAYGLVQNDEIQYQLSLHKWMQEPLWMYANVFLRWALLVLPIWAIIALTIIIPGYPIAYVLIAVLPAALLLRQTFNKVNLTLEHTSKAETWLLRYGVLIQQIEHLEVKTEVLKTLQRNFLNADLQFGASAAIRRLSYVLGQLQVRNNPFAIFLNLIGLWDLQWVLQLEKWKVKHRDDLPQWFTALGEMDALCSLANLHYNHPDWAFPVIQTEPILHAEQLGHPLIPAERRIGNDLHMATRQHLKLLTGSNMAGKSTWLRTLGVNIVLAQTGAPVCAQALSIPPLLVFTGMRTQDDLSASASSFYAELRRLRALLDQVIAHQGQAQGVFFLLDEILKGTNSRDRHQGSRALMLQLLRHESAGFIATHDLELTAMEAEHPGLIENLCMEVNIQEDELFFDYTLKPGISQSFNASLLMRRMGIGVEE</sequence>
<reference evidence="6 7" key="1">
    <citation type="journal article" date="2011" name="Stand. Genomic Sci.">
        <title>Complete genome sequence of Haliscomenobacter hydrossis type strain (O).</title>
        <authorList>
            <consortium name="US DOE Joint Genome Institute (JGI-PGF)"/>
            <person name="Daligault H."/>
            <person name="Lapidus A."/>
            <person name="Zeytun A."/>
            <person name="Nolan M."/>
            <person name="Lucas S."/>
            <person name="Del Rio T.G."/>
            <person name="Tice H."/>
            <person name="Cheng J.F."/>
            <person name="Tapia R."/>
            <person name="Han C."/>
            <person name="Goodwin L."/>
            <person name="Pitluck S."/>
            <person name="Liolios K."/>
            <person name="Pagani I."/>
            <person name="Ivanova N."/>
            <person name="Huntemann M."/>
            <person name="Mavromatis K."/>
            <person name="Mikhailova N."/>
            <person name="Pati A."/>
            <person name="Chen A."/>
            <person name="Palaniappan K."/>
            <person name="Land M."/>
            <person name="Hauser L."/>
            <person name="Brambilla E.M."/>
            <person name="Rohde M."/>
            <person name="Verbarg S."/>
            <person name="Goker M."/>
            <person name="Bristow J."/>
            <person name="Eisen J.A."/>
            <person name="Markowitz V."/>
            <person name="Hugenholtz P."/>
            <person name="Kyrpides N.C."/>
            <person name="Klenk H.P."/>
            <person name="Woyke T."/>
        </authorList>
    </citation>
    <scope>NUCLEOTIDE SEQUENCE [LARGE SCALE GENOMIC DNA]</scope>
    <source>
        <strain evidence="7">ATCC 27775 / DSM 1100 / LMG 10767 / O</strain>
    </source>
</reference>
<dbReference type="Gene3D" id="1.10.1420.10">
    <property type="match status" value="1"/>
</dbReference>
<dbReference type="AlphaFoldDB" id="F4KVI5"/>
<dbReference type="RefSeq" id="WP_013765838.1">
    <property type="nucleotide sequence ID" value="NC_015510.1"/>
</dbReference>
<dbReference type="SUPFAM" id="SSF52540">
    <property type="entry name" value="P-loop containing nucleoside triphosphate hydrolases"/>
    <property type="match status" value="1"/>
</dbReference>
<dbReference type="InterPro" id="IPR036187">
    <property type="entry name" value="DNA_mismatch_repair_MutS_sf"/>
</dbReference>
<accession>F4KVI5</accession>
<feature type="transmembrane region" description="Helical" evidence="4">
    <location>
        <begin position="47"/>
        <end position="66"/>
    </location>
</feature>
<evidence type="ECO:0000256" key="1">
    <source>
        <dbReference type="ARBA" id="ARBA00022741"/>
    </source>
</evidence>
<dbReference type="STRING" id="760192.Halhy_3442"/>
<proteinExistence type="predicted"/>
<keyword evidence="2" id="KW-0067">ATP-binding</keyword>
<dbReference type="SUPFAM" id="SSF48334">
    <property type="entry name" value="DNA repair protein MutS, domain III"/>
    <property type="match status" value="1"/>
</dbReference>
<reference key="2">
    <citation type="submission" date="2011-04" db="EMBL/GenBank/DDBJ databases">
        <title>Complete sequence of chromosome of Haliscomenobacter hydrossis DSM 1100.</title>
        <authorList>
            <consortium name="US DOE Joint Genome Institute (JGI-PGF)"/>
            <person name="Lucas S."/>
            <person name="Han J."/>
            <person name="Lapidus A."/>
            <person name="Bruce D."/>
            <person name="Goodwin L."/>
            <person name="Pitluck S."/>
            <person name="Peters L."/>
            <person name="Kyrpides N."/>
            <person name="Mavromatis K."/>
            <person name="Ivanova N."/>
            <person name="Ovchinnikova G."/>
            <person name="Pagani I."/>
            <person name="Daligault H."/>
            <person name="Detter J.C."/>
            <person name="Han C."/>
            <person name="Land M."/>
            <person name="Hauser L."/>
            <person name="Markowitz V."/>
            <person name="Cheng J.-F."/>
            <person name="Hugenholtz P."/>
            <person name="Woyke T."/>
            <person name="Wu D."/>
            <person name="Verbarg S."/>
            <person name="Frueling A."/>
            <person name="Brambilla E."/>
            <person name="Klenk H.-P."/>
            <person name="Eisen J.A."/>
        </authorList>
    </citation>
    <scope>NUCLEOTIDE SEQUENCE</scope>
    <source>
        <strain>DSM 1100</strain>
    </source>
</reference>
<dbReference type="SMART" id="SM00534">
    <property type="entry name" value="MUTSac"/>
    <property type="match status" value="1"/>
</dbReference>
<keyword evidence="4" id="KW-0812">Transmembrane</keyword>
<dbReference type="eggNOG" id="COG0249">
    <property type="taxonomic scope" value="Bacteria"/>
</dbReference>
<feature type="transmembrane region" description="Helical" evidence="4">
    <location>
        <begin position="198"/>
        <end position="219"/>
    </location>
</feature>
<evidence type="ECO:0000256" key="2">
    <source>
        <dbReference type="ARBA" id="ARBA00022840"/>
    </source>
</evidence>
<dbReference type="GO" id="GO:0030983">
    <property type="term" value="F:mismatched DNA binding"/>
    <property type="evidence" value="ECO:0007669"/>
    <property type="project" value="InterPro"/>
</dbReference>
<protein>
    <submittedName>
        <fullName evidence="6">DNA mismatch repair protein MutS domain protein</fullName>
    </submittedName>
</protein>
<dbReference type="InterPro" id="IPR000432">
    <property type="entry name" value="DNA_mismatch_repair_MutS_C"/>
</dbReference>
<dbReference type="GO" id="GO:0005829">
    <property type="term" value="C:cytosol"/>
    <property type="evidence" value="ECO:0007669"/>
    <property type="project" value="TreeGrafter"/>
</dbReference>